<name>A0A2A3EEF5_APICC</name>
<organism evidence="1 2">
    <name type="scientific">Apis cerana cerana</name>
    <name type="common">Oriental honeybee</name>
    <dbReference type="NCBI Taxonomy" id="94128"/>
    <lineage>
        <taxon>Eukaryota</taxon>
        <taxon>Metazoa</taxon>
        <taxon>Ecdysozoa</taxon>
        <taxon>Arthropoda</taxon>
        <taxon>Hexapoda</taxon>
        <taxon>Insecta</taxon>
        <taxon>Pterygota</taxon>
        <taxon>Neoptera</taxon>
        <taxon>Endopterygota</taxon>
        <taxon>Hymenoptera</taxon>
        <taxon>Apocrita</taxon>
        <taxon>Aculeata</taxon>
        <taxon>Apoidea</taxon>
        <taxon>Anthophila</taxon>
        <taxon>Apidae</taxon>
        <taxon>Apis</taxon>
    </lineage>
</organism>
<evidence type="ECO:0000313" key="1">
    <source>
        <dbReference type="EMBL" id="PBC30135.1"/>
    </source>
</evidence>
<dbReference type="AlphaFoldDB" id="A0A2A3EEF5"/>
<accession>A0A2A3EEF5</accession>
<evidence type="ECO:0000313" key="2">
    <source>
        <dbReference type="Proteomes" id="UP000242457"/>
    </source>
</evidence>
<proteinExistence type="predicted"/>
<keyword evidence="2" id="KW-1185">Reference proteome</keyword>
<dbReference type="InterPro" id="IPR019534">
    <property type="entry name" value="DUF2452"/>
</dbReference>
<dbReference type="Pfam" id="PF10504">
    <property type="entry name" value="DUF2452"/>
    <property type="match status" value="1"/>
</dbReference>
<sequence length="187" mass="21454">MDNSKDLLTKAVALVERNIKPQGILLNDPESVAKTCQQDLITLATEIEKADNFIKANACSKLQIIVEQIKALKKQAENILTEADWNMKLHHVSCNFVKHPGHVYHLYQRETGQLYFSMISPEEWGNSGPIQIYKGSYRLEHDRSWTSLEEIDKKNKEITMLANLWSNISTPTYKSLDLNAVFMKTIF</sequence>
<evidence type="ECO:0008006" key="3">
    <source>
        <dbReference type="Google" id="ProtNLM"/>
    </source>
</evidence>
<dbReference type="PANTHER" id="PTHR14553">
    <property type="entry name" value="UNCHARACTERIZED PROTEIN C1ORF50"/>
    <property type="match status" value="1"/>
</dbReference>
<dbReference type="EMBL" id="KZ288266">
    <property type="protein sequence ID" value="PBC30135.1"/>
    <property type="molecule type" value="Genomic_DNA"/>
</dbReference>
<dbReference type="OrthoDB" id="9995764at2759"/>
<protein>
    <recommendedName>
        <fullName evidence="3">DUF2452 domain-containing protein</fullName>
    </recommendedName>
</protein>
<dbReference type="PANTHER" id="PTHR14553:SF1">
    <property type="entry name" value="SIMILAR TO CHROMOSOME 1 OPEN READING FRAME 50"/>
    <property type="match status" value="1"/>
</dbReference>
<reference evidence="1 2" key="1">
    <citation type="submission" date="2014-07" db="EMBL/GenBank/DDBJ databases">
        <title>Genomic and transcriptomic analysis on Apis cerana provide comprehensive insights into honey bee biology.</title>
        <authorList>
            <person name="Diao Q."/>
            <person name="Sun L."/>
            <person name="Zheng H."/>
            <person name="Zheng H."/>
            <person name="Xu S."/>
            <person name="Wang S."/>
            <person name="Zeng Z."/>
            <person name="Hu F."/>
            <person name="Su S."/>
            <person name="Wu J."/>
        </authorList>
    </citation>
    <scope>NUCLEOTIDE SEQUENCE [LARGE SCALE GENOMIC DNA]</scope>
    <source>
        <tissue evidence="1">Pupae without intestine</tissue>
    </source>
</reference>
<dbReference type="STRING" id="94128.A0A2A3EEF5"/>
<gene>
    <name evidence="1" type="ORF">APICC_07011</name>
</gene>
<dbReference type="Proteomes" id="UP000242457">
    <property type="component" value="Unassembled WGS sequence"/>
</dbReference>